<feature type="region of interest" description="Disordered" evidence="1">
    <location>
        <begin position="109"/>
        <end position="163"/>
    </location>
</feature>
<dbReference type="PANTHER" id="PTHR35541">
    <property type="entry name" value="RAD9, HUS1, RAD1-INTERACTING NUCLEAR ORPHAN PROTEIN 1"/>
    <property type="match status" value="1"/>
</dbReference>
<protein>
    <submittedName>
        <fullName evidence="2">RHNO1 protein</fullName>
    </submittedName>
</protein>
<accession>A0A7K5B9Z6</accession>
<reference evidence="2 3" key="1">
    <citation type="submission" date="2019-09" db="EMBL/GenBank/DDBJ databases">
        <title>Bird 10,000 Genomes (B10K) Project - Family phase.</title>
        <authorList>
            <person name="Zhang G."/>
        </authorList>
    </citation>
    <scope>NUCLEOTIDE SEQUENCE [LARGE SCALE GENOMIC DNA]</scope>
    <source>
        <strain evidence="2">B10K-DU-003-06</strain>
    </source>
</reference>
<name>A0A7K5B9Z6_9FURN</name>
<feature type="non-terminal residue" evidence="2">
    <location>
        <position position="1"/>
    </location>
</feature>
<dbReference type="AlphaFoldDB" id="A0A7K5B9Z6"/>
<dbReference type="GO" id="GO:0071479">
    <property type="term" value="P:cellular response to ionizing radiation"/>
    <property type="evidence" value="ECO:0007669"/>
    <property type="project" value="InterPro"/>
</dbReference>
<proteinExistence type="predicted"/>
<dbReference type="GO" id="GO:0000077">
    <property type="term" value="P:DNA damage checkpoint signaling"/>
    <property type="evidence" value="ECO:0007669"/>
    <property type="project" value="InterPro"/>
</dbReference>
<dbReference type="Proteomes" id="UP000529852">
    <property type="component" value="Unassembled WGS sequence"/>
</dbReference>
<evidence type="ECO:0000313" key="3">
    <source>
        <dbReference type="Proteomes" id="UP000529852"/>
    </source>
</evidence>
<keyword evidence="3" id="KW-1185">Reference proteome</keyword>
<dbReference type="GO" id="GO:0005634">
    <property type="term" value="C:nucleus"/>
    <property type="evidence" value="ECO:0007669"/>
    <property type="project" value="InterPro"/>
</dbReference>
<organism evidence="2 3">
    <name type="scientific">Furnarius figulus</name>
    <dbReference type="NCBI Taxonomy" id="463165"/>
    <lineage>
        <taxon>Eukaryota</taxon>
        <taxon>Metazoa</taxon>
        <taxon>Chordata</taxon>
        <taxon>Craniata</taxon>
        <taxon>Vertebrata</taxon>
        <taxon>Euteleostomi</taxon>
        <taxon>Archelosauria</taxon>
        <taxon>Archosauria</taxon>
        <taxon>Dinosauria</taxon>
        <taxon>Saurischia</taxon>
        <taxon>Theropoda</taxon>
        <taxon>Coelurosauria</taxon>
        <taxon>Aves</taxon>
        <taxon>Neognathae</taxon>
        <taxon>Neoaves</taxon>
        <taxon>Telluraves</taxon>
        <taxon>Australaves</taxon>
        <taxon>Passeriformes</taxon>
        <taxon>Furnariidae</taxon>
        <taxon>Furnarius</taxon>
    </lineage>
</organism>
<feature type="non-terminal residue" evidence="2">
    <location>
        <position position="250"/>
    </location>
</feature>
<dbReference type="PANTHER" id="PTHR35541:SF1">
    <property type="entry name" value="RAD9, HUS1, RAD1-INTERACTING NUCLEAR ORPHAN PROTEIN 1"/>
    <property type="match status" value="1"/>
</dbReference>
<dbReference type="EMBL" id="VYZD01000839">
    <property type="protein sequence ID" value="NWR92610.1"/>
    <property type="molecule type" value="Genomic_DNA"/>
</dbReference>
<sequence length="250" mass="27628">MPPKKKCIHKARKAELVFLERPQAGPIHCYETPLPLAQNPRRVPTKPVDRNTSTAWVCPQFETTESVVLKACQKRRRGPQKPQNHDASHSSLHAGGACRRACASKFPPLTFETPEGHAGHPLHHPNPSRKDTQCPHSQPKKGAAANSTIQAEGSEDCRDPAPQPMEQEVFSLTGAEAPQEPSLKNRSCRNTLLQSSSACHAEEEPALCMDACGRGESAAVLVTDTPEHEYGVKVTWRRRPRLMKHLREQG</sequence>
<comment type="caution">
    <text evidence="2">The sequence shown here is derived from an EMBL/GenBank/DDBJ whole genome shotgun (WGS) entry which is preliminary data.</text>
</comment>
<evidence type="ECO:0000313" key="2">
    <source>
        <dbReference type="EMBL" id="NWR92610.1"/>
    </source>
</evidence>
<dbReference type="GO" id="GO:0005694">
    <property type="term" value="C:chromosome"/>
    <property type="evidence" value="ECO:0007669"/>
    <property type="project" value="TreeGrafter"/>
</dbReference>
<evidence type="ECO:0000256" key="1">
    <source>
        <dbReference type="SAM" id="MobiDB-lite"/>
    </source>
</evidence>
<gene>
    <name evidence="2" type="primary">Rhno1</name>
    <name evidence="2" type="ORF">FURFIG_R00940</name>
</gene>
<dbReference type="Pfam" id="PF15319">
    <property type="entry name" value="RHINO"/>
    <property type="match status" value="1"/>
</dbReference>
<dbReference type="GO" id="GO:0000725">
    <property type="term" value="P:recombinational repair"/>
    <property type="evidence" value="ECO:0007669"/>
    <property type="project" value="TreeGrafter"/>
</dbReference>
<dbReference type="InterPro" id="IPR029293">
    <property type="entry name" value="RHNO1"/>
</dbReference>